<evidence type="ECO:0000313" key="2">
    <source>
        <dbReference type="EMBL" id="KXN64776.1"/>
    </source>
</evidence>
<accession>A0A137NPV8</accession>
<keyword evidence="3" id="KW-1185">Reference proteome</keyword>
<organism evidence="2 3">
    <name type="scientific">Conidiobolus coronatus (strain ATCC 28846 / CBS 209.66 / NRRL 28638)</name>
    <name type="common">Delacroixia coronata</name>
    <dbReference type="NCBI Taxonomy" id="796925"/>
    <lineage>
        <taxon>Eukaryota</taxon>
        <taxon>Fungi</taxon>
        <taxon>Fungi incertae sedis</taxon>
        <taxon>Zoopagomycota</taxon>
        <taxon>Entomophthoromycotina</taxon>
        <taxon>Entomophthoromycetes</taxon>
        <taxon>Entomophthorales</taxon>
        <taxon>Ancylistaceae</taxon>
        <taxon>Conidiobolus</taxon>
    </lineage>
</organism>
<feature type="region of interest" description="Disordered" evidence="1">
    <location>
        <begin position="1"/>
        <end position="20"/>
    </location>
</feature>
<dbReference type="Proteomes" id="UP000070444">
    <property type="component" value="Unassembled WGS sequence"/>
</dbReference>
<sequence length="334" mass="39217">MESKKHKSISRKSPDRAKSYQYPKNDFYQIKEGDLEGIFNRLEKLEKAVNKSIIGNGNNVSEMHDDNNKNIVKYGNTTINLKILKTFKYDDYPKQLMSFYFTYQYFTTTPSIFSIKEYYGCMTHFDGKIPEYLTCAIMSKSSLYSPSSQLYRKNLDYSNYYYELSVRYLNISMGRNEIDIYMLYALLILSWVDKSLNRQFSRFSRVATSTKLAQVLGLVSCYFNPNSENINLSQFSLKKLLAYVMADNQEISKVFSIPKINLCKELEVDCYQMRNEENEGSFIDRSFSLLSKEYHLTFKATEYYLNLKYTHINAIEENLFSKTYLALLDTRKTA</sequence>
<dbReference type="AlphaFoldDB" id="A0A137NPV8"/>
<proteinExistence type="predicted"/>
<feature type="compositionally biased region" description="Basic residues" evidence="1">
    <location>
        <begin position="1"/>
        <end position="10"/>
    </location>
</feature>
<evidence type="ECO:0000313" key="3">
    <source>
        <dbReference type="Proteomes" id="UP000070444"/>
    </source>
</evidence>
<evidence type="ECO:0000256" key="1">
    <source>
        <dbReference type="SAM" id="MobiDB-lite"/>
    </source>
</evidence>
<dbReference type="EMBL" id="KQ965184">
    <property type="protein sequence ID" value="KXN64776.1"/>
    <property type="molecule type" value="Genomic_DNA"/>
</dbReference>
<evidence type="ECO:0008006" key="4">
    <source>
        <dbReference type="Google" id="ProtNLM"/>
    </source>
</evidence>
<protein>
    <recommendedName>
        <fullName evidence="4">Transcription factor domain-containing protein</fullName>
    </recommendedName>
</protein>
<gene>
    <name evidence="2" type="ORF">CONCODRAFT_74630</name>
</gene>
<reference evidence="2 3" key="1">
    <citation type="journal article" date="2015" name="Genome Biol. Evol.">
        <title>Phylogenomic analyses indicate that early fungi evolved digesting cell walls of algal ancestors of land plants.</title>
        <authorList>
            <person name="Chang Y."/>
            <person name="Wang S."/>
            <person name="Sekimoto S."/>
            <person name="Aerts A.L."/>
            <person name="Choi C."/>
            <person name="Clum A."/>
            <person name="LaButti K.M."/>
            <person name="Lindquist E.A."/>
            <person name="Yee Ngan C."/>
            <person name="Ohm R.A."/>
            <person name="Salamov A.A."/>
            <person name="Grigoriev I.V."/>
            <person name="Spatafora J.W."/>
            <person name="Berbee M.L."/>
        </authorList>
    </citation>
    <scope>NUCLEOTIDE SEQUENCE [LARGE SCALE GENOMIC DNA]</scope>
    <source>
        <strain evidence="2 3">NRRL 28638</strain>
    </source>
</reference>
<name>A0A137NPV8_CONC2</name>